<evidence type="ECO:0000256" key="5">
    <source>
        <dbReference type="ARBA" id="ARBA00022691"/>
    </source>
</evidence>
<comment type="catalytic activity">
    <reaction evidence="9 10">
        <text>L-histidyl-[translation elongation factor 2] + S-adenosyl-L-methionine = 2-[(3S)-amino-3-carboxypropyl]-L-histidyl-[translation elongation factor 2] + S-methyl-5'-thioadenosine + H(+)</text>
        <dbReference type="Rhea" id="RHEA:36783"/>
        <dbReference type="Rhea" id="RHEA-COMP:9748"/>
        <dbReference type="Rhea" id="RHEA-COMP:9749"/>
        <dbReference type="ChEBI" id="CHEBI:15378"/>
        <dbReference type="ChEBI" id="CHEBI:17509"/>
        <dbReference type="ChEBI" id="CHEBI:29979"/>
        <dbReference type="ChEBI" id="CHEBI:59789"/>
        <dbReference type="ChEBI" id="CHEBI:73995"/>
        <dbReference type="EC" id="2.5.1.108"/>
    </reaction>
</comment>
<dbReference type="GO" id="GO:0046872">
    <property type="term" value="F:metal ion binding"/>
    <property type="evidence" value="ECO:0007669"/>
    <property type="project" value="UniProtKB-KW"/>
</dbReference>
<dbReference type="PANTHER" id="PTHR10762">
    <property type="entry name" value="DIPHTHAMIDE BIOSYNTHESIS PROTEIN"/>
    <property type="match status" value="1"/>
</dbReference>
<dbReference type="UniPathway" id="UPA00559"/>
<keyword evidence="5 10" id="KW-0949">S-adenosyl-L-methionine</keyword>
<dbReference type="EC" id="2.5.1.108" evidence="3 10"/>
<name>F2KPA9_ARCVS</name>
<dbReference type="AlphaFoldDB" id="F2KPA9"/>
<keyword evidence="8 10" id="KW-0411">Iron-sulfur</keyword>
<dbReference type="GO" id="GO:0017183">
    <property type="term" value="P:protein histidyl modification to diphthamide"/>
    <property type="evidence" value="ECO:0007669"/>
    <property type="project" value="UniProtKB-UniRule"/>
</dbReference>
<dbReference type="GO" id="GO:0051539">
    <property type="term" value="F:4 iron, 4 sulfur cluster binding"/>
    <property type="evidence" value="ECO:0007669"/>
    <property type="project" value="UniProtKB-UniRule"/>
</dbReference>
<dbReference type="HOGENOM" id="CLU_037146_0_0_2"/>
<keyword evidence="6 10" id="KW-0479">Metal-binding</keyword>
<evidence type="ECO:0000256" key="1">
    <source>
        <dbReference type="ARBA" id="ARBA00001966"/>
    </source>
</evidence>
<organism evidence="11 12">
    <name type="scientific">Archaeoglobus veneficus (strain DSM 11195 / SNP6)</name>
    <dbReference type="NCBI Taxonomy" id="693661"/>
    <lineage>
        <taxon>Archaea</taxon>
        <taxon>Methanobacteriati</taxon>
        <taxon>Methanobacteriota</taxon>
        <taxon>Archaeoglobi</taxon>
        <taxon>Archaeoglobales</taxon>
        <taxon>Archaeoglobaceae</taxon>
        <taxon>Archaeoglobus</taxon>
    </lineage>
</organism>
<evidence type="ECO:0000256" key="9">
    <source>
        <dbReference type="ARBA" id="ARBA00048403"/>
    </source>
</evidence>
<evidence type="ECO:0000313" key="11">
    <source>
        <dbReference type="EMBL" id="AEA47513.1"/>
    </source>
</evidence>
<dbReference type="FunFam" id="3.40.50.11860:FF:000001">
    <property type="entry name" value="2-(3-amino-3-carboxypropyl)histidine synthase subunit 2"/>
    <property type="match status" value="1"/>
</dbReference>
<dbReference type="EMBL" id="CP002588">
    <property type="protein sequence ID" value="AEA47513.1"/>
    <property type="molecule type" value="Genomic_DNA"/>
</dbReference>
<keyword evidence="7 10" id="KW-0408">Iron</keyword>
<sequence length="335" mass="37440">MTKMLKTGEAALEVVNMQPQILARIDFEGILKELQTRGVKIIGIQLPDGLKYWSSEIAAKFEAEGFEVILSASPTYGACDIDVSLLQDVEVLLHFAHEPIFELDRVIYVPYRIDFDERSVENLNIPERKIALIATAQYAWKLEAVKSVLEAGGYEVEIGGGSDRIKLPGQVLGCNYTVLRDTTAEAVLFIGDGLFHPIGAAMYTGRKVYRFSPLSNEFEEVEASEFLKERMFAVARAMDAENFGIIVSSKIGQKRLGLARKLKEKVKKAGKKADIIVADVVSVANFNYDCFVNTACPRIAYDDWRNFQKPVLTPLELEIVLGLRSWGDYAMDEIL</sequence>
<dbReference type="STRING" id="693661.Arcve_1511"/>
<dbReference type="InterPro" id="IPR042265">
    <property type="entry name" value="DPH1/DPH2_3"/>
</dbReference>
<dbReference type="NCBIfam" id="TIGR03682">
    <property type="entry name" value="arCOG04112"/>
    <property type="match status" value="1"/>
</dbReference>
<evidence type="ECO:0000256" key="2">
    <source>
        <dbReference type="ARBA" id="ARBA00005156"/>
    </source>
</evidence>
<dbReference type="SFLD" id="SFLDS00032">
    <property type="entry name" value="Radical_SAM_3-amino-3-carboxyp"/>
    <property type="match status" value="1"/>
</dbReference>
<keyword evidence="12" id="KW-1185">Reference proteome</keyword>
<keyword evidence="4 10" id="KW-0808">Transferase</keyword>
<evidence type="ECO:0000256" key="3">
    <source>
        <dbReference type="ARBA" id="ARBA00012221"/>
    </source>
</evidence>
<dbReference type="PANTHER" id="PTHR10762:SF1">
    <property type="entry name" value="2-(3-AMINO-3-CARBOXYPROPYL)HISTIDINE SYNTHASE SUBUNIT 1"/>
    <property type="match status" value="1"/>
</dbReference>
<evidence type="ECO:0000256" key="8">
    <source>
        <dbReference type="ARBA" id="ARBA00023014"/>
    </source>
</evidence>
<comment type="similarity">
    <text evidence="10">Belongs to the DPH1/DPH2 family.</text>
</comment>
<proteinExistence type="inferred from homology"/>
<accession>F2KPA9</accession>
<dbReference type="Pfam" id="PF01866">
    <property type="entry name" value="Diphthamide_syn"/>
    <property type="match status" value="1"/>
</dbReference>
<comment type="pathway">
    <text evidence="2 10">Protein modification; peptidyl-diphthamide biosynthesis.</text>
</comment>
<dbReference type="InterPro" id="IPR022428">
    <property type="entry name" value="Dph2_arc"/>
</dbReference>
<dbReference type="NCBIfam" id="TIGR00322">
    <property type="entry name" value="diphth2_R"/>
    <property type="match status" value="1"/>
</dbReference>
<evidence type="ECO:0000313" key="12">
    <source>
        <dbReference type="Proteomes" id="UP000008136"/>
    </source>
</evidence>
<evidence type="ECO:0000256" key="4">
    <source>
        <dbReference type="ARBA" id="ARBA00022679"/>
    </source>
</evidence>
<evidence type="ECO:0000256" key="6">
    <source>
        <dbReference type="ARBA" id="ARBA00022723"/>
    </source>
</evidence>
<comment type="function">
    <text evidence="10">Catalyzes the first step of diphthamide biosynthesis, i.e. the transfer of the 3-amino-3-carboxypropyl group from S-adenosyl-L-methionine (SAM) to the C2 position of the imidazole ring of the target histidine residue in translation elongation factor 2 (EF-2).</text>
</comment>
<dbReference type="InterPro" id="IPR042264">
    <property type="entry name" value="DPH1/DPH2_2"/>
</dbReference>
<dbReference type="GO" id="GO:0090560">
    <property type="term" value="F:2-(3-amino-3-carboxypropyl)histidine synthase activity"/>
    <property type="evidence" value="ECO:0007669"/>
    <property type="project" value="UniProtKB-UniRule"/>
</dbReference>
<dbReference type="Gene3D" id="3.40.50.11860">
    <property type="entry name" value="Diphthamide synthesis DPH1/DPH2 domain 3"/>
    <property type="match status" value="1"/>
</dbReference>
<evidence type="ECO:0000256" key="7">
    <source>
        <dbReference type="ARBA" id="ARBA00023004"/>
    </source>
</evidence>
<reference evidence="11 12" key="1">
    <citation type="submission" date="2011-03" db="EMBL/GenBank/DDBJ databases">
        <title>The complete genome of Archaeoglobus veneficus SNP6.</title>
        <authorList>
            <consortium name="US DOE Joint Genome Institute (JGI-PGF)"/>
            <person name="Lucas S."/>
            <person name="Copeland A."/>
            <person name="Lapidus A."/>
            <person name="Bruce D."/>
            <person name="Goodwin L."/>
            <person name="Pitluck S."/>
            <person name="Kyrpides N."/>
            <person name="Mavromatis K."/>
            <person name="Pagani I."/>
            <person name="Ivanova N."/>
            <person name="Mikhailova N."/>
            <person name="Lu M."/>
            <person name="Detter J.C."/>
            <person name="Tapia R."/>
            <person name="Han C."/>
            <person name="Land M."/>
            <person name="Hauser L."/>
            <person name="Markowitz V."/>
            <person name="Cheng J.-F."/>
            <person name="Hugenholtz P."/>
            <person name="Woyke T."/>
            <person name="Wu D."/>
            <person name="Spring S."/>
            <person name="Brambilla E."/>
            <person name="Klenk H.-P."/>
            <person name="Eisen J.A."/>
        </authorList>
    </citation>
    <scope>NUCLEOTIDE SEQUENCE [LARGE SCALE GENOMIC DNA]</scope>
    <source>
        <strain>SNP6</strain>
    </source>
</reference>
<dbReference type="KEGG" id="ave:Arcve_1511"/>
<protein>
    <recommendedName>
        <fullName evidence="3 10">2-(3-amino-3-carboxypropyl)histidine synthase</fullName>
        <ecNumber evidence="3 10">2.5.1.108</ecNumber>
    </recommendedName>
</protein>
<evidence type="ECO:0000256" key="10">
    <source>
        <dbReference type="PIRNR" id="PIRNR004967"/>
    </source>
</evidence>
<dbReference type="Proteomes" id="UP000008136">
    <property type="component" value="Chromosome"/>
</dbReference>
<dbReference type="Gene3D" id="3.40.50.11850">
    <property type="entry name" value="Diphthamide synthesis DPH1/DPH2 domain 2"/>
    <property type="match status" value="1"/>
</dbReference>
<dbReference type="Gene3D" id="3.40.50.11840">
    <property type="entry name" value="Diphthamide synthesis DPH1/DPH2 domain 1"/>
    <property type="match status" value="1"/>
</dbReference>
<dbReference type="eggNOG" id="arCOG04112">
    <property type="taxonomic scope" value="Archaea"/>
</dbReference>
<comment type="cofactor">
    <cofactor evidence="1 10">
        <name>[4Fe-4S] cluster</name>
        <dbReference type="ChEBI" id="CHEBI:49883"/>
    </cofactor>
</comment>
<keyword evidence="10" id="KW-0004">4Fe-4S</keyword>
<dbReference type="InterPro" id="IPR016435">
    <property type="entry name" value="DPH1/DPH2"/>
</dbReference>
<dbReference type="PIRSF" id="PIRSF004967">
    <property type="entry name" value="DPH1"/>
    <property type="match status" value="1"/>
</dbReference>
<gene>
    <name evidence="11" type="ordered locus">Arcve_1511</name>
</gene>
<dbReference type="InterPro" id="IPR042263">
    <property type="entry name" value="DPH1/DPH2_1"/>
</dbReference>
<dbReference type="InterPro" id="IPR035435">
    <property type="entry name" value="DPH1/DPH2_euk_archaea"/>
</dbReference>